<reference evidence="4 5" key="1">
    <citation type="submission" date="2019-09" db="EMBL/GenBank/DDBJ databases">
        <authorList>
            <person name="Kevbrin V."/>
            <person name="Grouzdev D.S."/>
        </authorList>
    </citation>
    <scope>NUCLEOTIDE SEQUENCE [LARGE SCALE GENOMIC DNA]</scope>
    <source>
        <strain evidence="4 5">G-192</strain>
    </source>
</reference>
<keyword evidence="1" id="KW-0175">Coiled coil</keyword>
<feature type="coiled-coil region" evidence="1">
    <location>
        <begin position="200"/>
        <end position="227"/>
    </location>
</feature>
<dbReference type="EMBL" id="VWOJ01000003">
    <property type="protein sequence ID" value="KAA5802434.1"/>
    <property type="molecule type" value="Genomic_DNA"/>
</dbReference>
<evidence type="ECO:0000256" key="1">
    <source>
        <dbReference type="SAM" id="Coils"/>
    </source>
</evidence>
<feature type="domain" description="AprE-like beta-barrel" evidence="3">
    <location>
        <begin position="299"/>
        <end position="394"/>
    </location>
</feature>
<dbReference type="PANTHER" id="PTHR30386:SF28">
    <property type="entry name" value="EXPORTED PROTEIN"/>
    <property type="match status" value="1"/>
</dbReference>
<dbReference type="Proteomes" id="UP000325122">
    <property type="component" value="Unassembled WGS sequence"/>
</dbReference>
<name>A0A5M6ZEY3_9PROT</name>
<dbReference type="PANTHER" id="PTHR30386">
    <property type="entry name" value="MEMBRANE FUSION SUBUNIT OF EMRAB-TOLC MULTIDRUG EFFLUX PUMP"/>
    <property type="match status" value="1"/>
</dbReference>
<keyword evidence="2" id="KW-0812">Transmembrane</keyword>
<accession>A0A5M6ZEY3</accession>
<sequence length="415" mass="44655">MSNLFRKEAIQHNMRGRLDGSVVLAIPLSVRLLGLFMGLLAAGVVIFAASASYARRETAPGWLTPDQGVLRASALQGGRVESLLVSEGDTVAPGQALARLVLDSDLDDGAAGTRIVAALQMQAAAAREAADAEIARITREAERRGASLEGLRRELRGVIEQIGLQRQEIDLARGQIDRAAGLAERGFLSERELDDRRQRLLAARQSMALLERTRAGLERQISDAEAALQSAPLEIEEARARARSVTASLEERLTQQSLRNAYVVAAPAQARVAALPVRTGQTLTAGAPVAVLVPEGGQLVAELYLPTRAAGFIQSGQEVSLRVEAFPHQRFGTVRARITSVSRTVLAPAEAAIPGLTLQEPVFRVEAALEREMIDAYGQSLPLQPGLLVSADIIIDRRNLIEWLFDPLFAAGRRG</sequence>
<keyword evidence="2" id="KW-1133">Transmembrane helix</keyword>
<dbReference type="RefSeq" id="WP_150023684.1">
    <property type="nucleotide sequence ID" value="NZ_VWOJ01000003.1"/>
</dbReference>
<dbReference type="Pfam" id="PF26002">
    <property type="entry name" value="Beta-barrel_AprE"/>
    <property type="match status" value="1"/>
</dbReference>
<evidence type="ECO:0000313" key="5">
    <source>
        <dbReference type="Proteomes" id="UP000325122"/>
    </source>
</evidence>
<gene>
    <name evidence="4" type="ORF">F1654_11485</name>
</gene>
<comment type="caution">
    <text evidence="4">The sequence shown here is derived from an EMBL/GenBank/DDBJ whole genome shotgun (WGS) entry which is preliminary data.</text>
</comment>
<dbReference type="PRINTS" id="PR01490">
    <property type="entry name" value="RTXTOXIND"/>
</dbReference>
<feature type="transmembrane region" description="Helical" evidence="2">
    <location>
        <begin position="21"/>
        <end position="49"/>
    </location>
</feature>
<dbReference type="Gene3D" id="2.40.50.100">
    <property type="match status" value="1"/>
</dbReference>
<proteinExistence type="predicted"/>
<keyword evidence="2" id="KW-0472">Membrane</keyword>
<dbReference type="InterPro" id="IPR058982">
    <property type="entry name" value="Beta-barrel_AprE"/>
</dbReference>
<protein>
    <submittedName>
        <fullName evidence="4">HlyD family efflux transporter periplasmic adaptor subunit</fullName>
    </submittedName>
</protein>
<evidence type="ECO:0000313" key="4">
    <source>
        <dbReference type="EMBL" id="KAA5802434.1"/>
    </source>
</evidence>
<dbReference type="AlphaFoldDB" id="A0A5M6ZEY3"/>
<organism evidence="4 5">
    <name type="scientific">Alkalicaulis satelles</name>
    <dbReference type="NCBI Taxonomy" id="2609175"/>
    <lineage>
        <taxon>Bacteria</taxon>
        <taxon>Pseudomonadati</taxon>
        <taxon>Pseudomonadota</taxon>
        <taxon>Alphaproteobacteria</taxon>
        <taxon>Maricaulales</taxon>
        <taxon>Maricaulaceae</taxon>
        <taxon>Alkalicaulis</taxon>
    </lineage>
</organism>
<dbReference type="InterPro" id="IPR050739">
    <property type="entry name" value="MFP"/>
</dbReference>
<keyword evidence="5" id="KW-1185">Reference proteome</keyword>
<dbReference type="Gene3D" id="2.40.30.170">
    <property type="match status" value="1"/>
</dbReference>
<evidence type="ECO:0000256" key="2">
    <source>
        <dbReference type="SAM" id="Phobius"/>
    </source>
</evidence>
<evidence type="ECO:0000259" key="3">
    <source>
        <dbReference type="Pfam" id="PF26002"/>
    </source>
</evidence>